<comment type="caution">
    <text evidence="8">The sequence shown here is derived from an EMBL/GenBank/DDBJ whole genome shotgun (WGS) entry which is preliminary data.</text>
</comment>
<name>A0A6M0QEK1_9BACI</name>
<feature type="transmembrane region" description="Helical" evidence="6">
    <location>
        <begin position="470"/>
        <end position="490"/>
    </location>
</feature>
<comment type="subcellular location">
    <subcellularLocation>
        <location evidence="6">Cell membrane</location>
        <topology evidence="6">Multi-pass membrane protein</topology>
    </subcellularLocation>
    <subcellularLocation>
        <location evidence="1">Membrane</location>
        <topology evidence="1">Multi-pass membrane protein</topology>
    </subcellularLocation>
</comment>
<sequence length="717" mass="81540">MLQLLNKMLRSFILLLLATVVIVYFVFISTDFFYYTNKFNFSVMSQSIIEYFRSVITTKSFGMSVQYTSLPVNEVVAERYENSLKIIIPAFIISVVVGILLGIHHFLVRERKIQSRLQRINHLLFGTVPDFFLLIAIQYGLILLIRANLIELKLFGDDTLFNLLFPIVIISITPTFFISNITYHSLVTESERDYVRTAMSKGSSQFSLLKHLLWNAWPTILGYTQTLMVIIISSLPIIERLCFFRGAGQQLIMSIKGNDTTVVIGLLMPFLLLVLLTLWITDIIKLFIARSSLEHELSGVTITANRFQRMYEFIKILPSKTIKNIYSLIVVLPFKTIKILLAIILFPFKAVTWLLAKIVTIPYINVGKRLFGIVRSTSFRRMFKTIFVFMKEYPSFILGTFILGGIACIAIFGPMMPFVDNELVGFRVGYDEDGNLLKAPLPPGDDYWLGTNREGRDLFSIVIHGARETFLQLFVIITIRFLISIPLGYFSSIHKGARNLLGFSNSLLSFLPTLIIVMLIGHIPPIQESGGRYVVLIIAIALIDVGRIGEIMRQEFTKINKTEYLLAAVATGTTWYNMIIRHYIPNIYQKIVYITISDMARIMVLLGGLGIVDVFLAQELSWDPEIGITIDNLTYTWASLLSDAIKDIQTAPWIPFFPALCIAITIMGLNLVGAGLKDFMDHQKKLRHQKEVRALSQDFHNEAKQWETNHSKGNVSI</sequence>
<feature type="transmembrane region" description="Helical" evidence="6">
    <location>
        <begin position="354"/>
        <end position="374"/>
    </location>
</feature>
<feature type="domain" description="ABC transmembrane type-1" evidence="7">
    <location>
        <begin position="80"/>
        <end position="285"/>
    </location>
</feature>
<feature type="transmembrane region" description="Helical" evidence="6">
    <location>
        <begin position="212"/>
        <end position="238"/>
    </location>
</feature>
<evidence type="ECO:0000256" key="1">
    <source>
        <dbReference type="ARBA" id="ARBA00004141"/>
    </source>
</evidence>
<dbReference type="InterPro" id="IPR035906">
    <property type="entry name" value="MetI-like_sf"/>
</dbReference>
<feature type="domain" description="ABC transmembrane type-1" evidence="7">
    <location>
        <begin position="466"/>
        <end position="673"/>
    </location>
</feature>
<evidence type="ECO:0000256" key="5">
    <source>
        <dbReference type="ARBA" id="ARBA00023136"/>
    </source>
</evidence>
<evidence type="ECO:0000313" key="9">
    <source>
        <dbReference type="Proteomes" id="UP000481043"/>
    </source>
</evidence>
<feature type="transmembrane region" description="Helical" evidence="6">
    <location>
        <begin position="395"/>
        <end position="416"/>
    </location>
</feature>
<dbReference type="AlphaFoldDB" id="A0A6M0QEK1"/>
<dbReference type="CDD" id="cd06261">
    <property type="entry name" value="TM_PBP2"/>
    <property type="match status" value="1"/>
</dbReference>
<accession>A0A6M0QEK1</accession>
<dbReference type="GO" id="GO:0055085">
    <property type="term" value="P:transmembrane transport"/>
    <property type="evidence" value="ECO:0007669"/>
    <property type="project" value="InterPro"/>
</dbReference>
<evidence type="ECO:0000259" key="7">
    <source>
        <dbReference type="PROSITE" id="PS50928"/>
    </source>
</evidence>
<evidence type="ECO:0000313" key="8">
    <source>
        <dbReference type="EMBL" id="NEY73738.1"/>
    </source>
</evidence>
<evidence type="ECO:0000256" key="4">
    <source>
        <dbReference type="ARBA" id="ARBA00022989"/>
    </source>
</evidence>
<keyword evidence="4 6" id="KW-1133">Transmembrane helix</keyword>
<dbReference type="SUPFAM" id="SSF161098">
    <property type="entry name" value="MetI-like"/>
    <property type="match status" value="2"/>
</dbReference>
<feature type="transmembrane region" description="Helical" evidence="6">
    <location>
        <begin position="591"/>
        <end position="612"/>
    </location>
</feature>
<dbReference type="InterPro" id="IPR000515">
    <property type="entry name" value="MetI-like"/>
</dbReference>
<keyword evidence="2 6" id="KW-0813">Transport</keyword>
<evidence type="ECO:0000256" key="2">
    <source>
        <dbReference type="ARBA" id="ARBA00022448"/>
    </source>
</evidence>
<keyword evidence="3 6" id="KW-0812">Transmembrane</keyword>
<keyword evidence="5 6" id="KW-0472">Membrane</keyword>
<feature type="transmembrane region" description="Helical" evidence="6">
    <location>
        <begin position="262"/>
        <end position="281"/>
    </location>
</feature>
<protein>
    <submittedName>
        <fullName evidence="8">ABC transporter permease subunit</fullName>
    </submittedName>
</protein>
<evidence type="ECO:0000256" key="6">
    <source>
        <dbReference type="RuleBase" id="RU363032"/>
    </source>
</evidence>
<feature type="transmembrane region" description="Helical" evidence="6">
    <location>
        <begin position="120"/>
        <end position="143"/>
    </location>
</feature>
<gene>
    <name evidence="8" type="ORF">G4D63_18650</name>
</gene>
<feature type="transmembrane region" description="Helical" evidence="6">
    <location>
        <begin position="656"/>
        <end position="676"/>
    </location>
</feature>
<feature type="transmembrane region" description="Helical" evidence="6">
    <location>
        <begin position="163"/>
        <end position="183"/>
    </location>
</feature>
<feature type="transmembrane region" description="Helical" evidence="6">
    <location>
        <begin position="86"/>
        <end position="108"/>
    </location>
</feature>
<dbReference type="RefSeq" id="WP_163181564.1">
    <property type="nucleotide sequence ID" value="NZ_JAAIWM010000009.1"/>
</dbReference>
<organism evidence="8 9">
    <name type="scientific">Bacillus mesophilus</name>
    <dbReference type="NCBI Taxonomy" id="1808955"/>
    <lineage>
        <taxon>Bacteria</taxon>
        <taxon>Bacillati</taxon>
        <taxon>Bacillota</taxon>
        <taxon>Bacilli</taxon>
        <taxon>Bacillales</taxon>
        <taxon>Bacillaceae</taxon>
        <taxon>Bacillus</taxon>
    </lineage>
</organism>
<dbReference type="Gene3D" id="1.10.3720.10">
    <property type="entry name" value="MetI-like"/>
    <property type="match status" value="2"/>
</dbReference>
<feature type="transmembrane region" description="Helical" evidence="6">
    <location>
        <begin position="530"/>
        <end position="549"/>
    </location>
</feature>
<dbReference type="PROSITE" id="PS50928">
    <property type="entry name" value="ABC_TM1"/>
    <property type="match status" value="2"/>
</dbReference>
<comment type="similarity">
    <text evidence="6">Belongs to the binding-protein-dependent transport system permease family.</text>
</comment>
<feature type="transmembrane region" description="Helical" evidence="6">
    <location>
        <begin position="325"/>
        <end position="348"/>
    </location>
</feature>
<dbReference type="PANTHER" id="PTHR43839:SF3">
    <property type="entry name" value="OLIGOPEPTIDE ABC TRANSPORTER, PERMEASE PROTEIN"/>
    <property type="match status" value="1"/>
</dbReference>
<dbReference type="PANTHER" id="PTHR43839">
    <property type="entry name" value="OPPC IN A BINDING PROTEIN-DEPENDENT TRANSPORT SYSTEM"/>
    <property type="match status" value="1"/>
</dbReference>
<keyword evidence="9" id="KW-1185">Reference proteome</keyword>
<dbReference type="GO" id="GO:0005886">
    <property type="term" value="C:plasma membrane"/>
    <property type="evidence" value="ECO:0007669"/>
    <property type="project" value="UniProtKB-SubCell"/>
</dbReference>
<evidence type="ECO:0000256" key="3">
    <source>
        <dbReference type="ARBA" id="ARBA00022692"/>
    </source>
</evidence>
<dbReference type="Proteomes" id="UP000481043">
    <property type="component" value="Unassembled WGS sequence"/>
</dbReference>
<feature type="transmembrane region" description="Helical" evidence="6">
    <location>
        <begin position="12"/>
        <end position="35"/>
    </location>
</feature>
<feature type="transmembrane region" description="Helical" evidence="6">
    <location>
        <begin position="502"/>
        <end position="524"/>
    </location>
</feature>
<reference evidence="8 9" key="1">
    <citation type="submission" date="2020-02" db="EMBL/GenBank/DDBJ databases">
        <title>Bacillus aquiflavi sp. nov., isolated from yellow water of strong flavor Chinese baijiu in Yibin region of China.</title>
        <authorList>
            <person name="Xie J."/>
        </authorList>
    </citation>
    <scope>NUCLEOTIDE SEQUENCE [LARGE SCALE GENOMIC DNA]</scope>
    <source>
        <strain evidence="8 9">SA4</strain>
    </source>
</reference>
<dbReference type="Pfam" id="PF00528">
    <property type="entry name" value="BPD_transp_1"/>
    <property type="match status" value="2"/>
</dbReference>
<dbReference type="EMBL" id="JAAIWM010000009">
    <property type="protein sequence ID" value="NEY73738.1"/>
    <property type="molecule type" value="Genomic_DNA"/>
</dbReference>
<proteinExistence type="inferred from homology"/>